<dbReference type="InterPro" id="IPR051683">
    <property type="entry name" value="Enoyl-CoA_Hydratase/Isomerase"/>
</dbReference>
<dbReference type="InterPro" id="IPR014748">
    <property type="entry name" value="Enoyl-CoA_hydra_C"/>
</dbReference>
<dbReference type="InterPro" id="IPR001753">
    <property type="entry name" value="Enoyl-CoA_hydra/iso"/>
</dbReference>
<dbReference type="GO" id="GO:0003824">
    <property type="term" value="F:catalytic activity"/>
    <property type="evidence" value="ECO:0007669"/>
    <property type="project" value="InterPro"/>
</dbReference>
<evidence type="ECO:0000256" key="2">
    <source>
        <dbReference type="RuleBase" id="RU003707"/>
    </source>
</evidence>
<dbReference type="EMBL" id="BMGP01000004">
    <property type="protein sequence ID" value="GGF30802.1"/>
    <property type="molecule type" value="Genomic_DNA"/>
</dbReference>
<gene>
    <name evidence="3" type="ORF">GCM10011399_25080</name>
</gene>
<dbReference type="RefSeq" id="WP_188678778.1">
    <property type="nucleotide sequence ID" value="NZ_BMGP01000004.1"/>
</dbReference>
<dbReference type="CDD" id="cd06558">
    <property type="entry name" value="crotonase-like"/>
    <property type="match status" value="1"/>
</dbReference>
<dbReference type="Pfam" id="PF00378">
    <property type="entry name" value="ECH_1"/>
    <property type="match status" value="1"/>
</dbReference>
<dbReference type="PROSITE" id="PS00166">
    <property type="entry name" value="ENOYL_COA_HYDRATASE"/>
    <property type="match status" value="1"/>
</dbReference>
<dbReference type="PANTHER" id="PTHR42964:SF1">
    <property type="entry name" value="POLYKETIDE BIOSYNTHESIS ENOYL-COA HYDRATASE PKSH-RELATED"/>
    <property type="match status" value="1"/>
</dbReference>
<comment type="caution">
    <text evidence="3">The sequence shown here is derived from an EMBL/GenBank/DDBJ whole genome shotgun (WGS) entry which is preliminary data.</text>
</comment>
<dbReference type="Proteomes" id="UP000598775">
    <property type="component" value="Unassembled WGS sequence"/>
</dbReference>
<protein>
    <submittedName>
        <fullName evidence="3">Crotonase</fullName>
    </submittedName>
</protein>
<sequence length="287" mass="30388">MNETAAVTETAGVTDTKPKGTITVSISDGVAAVQIENASRRNALTKAMCIQLQELMPTLDEDPRVSLVTLRGVGSIFSAGANIGDLASVILDRQDDGTVIDHLSQADGAIAAVAKPTIALVDGACMGGGWQIASACDFIIASERSVFAITPSKIGIIYPRPGIERLVRQVGLANAKFILLTADTFSATRAQALGLVAETVPDDEFEARCTALIDSIRSRSKFSQHSMKQLVDLAAANDPQIDEHWDAAWAAMTESPDMQIGINAFLHRQAPQFTWRPAGGGQLSEGV</sequence>
<dbReference type="Gene3D" id="1.10.12.10">
    <property type="entry name" value="Lyase 2-enoyl-coa Hydratase, Chain A, domain 2"/>
    <property type="match status" value="1"/>
</dbReference>
<organism evidence="3 4">
    <name type="scientific">Subtercola lobariae</name>
    <dbReference type="NCBI Taxonomy" id="1588641"/>
    <lineage>
        <taxon>Bacteria</taxon>
        <taxon>Bacillati</taxon>
        <taxon>Actinomycetota</taxon>
        <taxon>Actinomycetes</taxon>
        <taxon>Micrococcales</taxon>
        <taxon>Microbacteriaceae</taxon>
        <taxon>Subtercola</taxon>
    </lineage>
</organism>
<name>A0A917BA95_9MICO</name>
<evidence type="ECO:0000313" key="3">
    <source>
        <dbReference type="EMBL" id="GGF30802.1"/>
    </source>
</evidence>
<accession>A0A917BA95</accession>
<dbReference type="InterPro" id="IPR029045">
    <property type="entry name" value="ClpP/crotonase-like_dom_sf"/>
</dbReference>
<evidence type="ECO:0000256" key="1">
    <source>
        <dbReference type="ARBA" id="ARBA00005254"/>
    </source>
</evidence>
<dbReference type="SUPFAM" id="SSF52096">
    <property type="entry name" value="ClpP/crotonase"/>
    <property type="match status" value="1"/>
</dbReference>
<evidence type="ECO:0000313" key="4">
    <source>
        <dbReference type="Proteomes" id="UP000598775"/>
    </source>
</evidence>
<dbReference type="AlphaFoldDB" id="A0A917BA95"/>
<dbReference type="InterPro" id="IPR018376">
    <property type="entry name" value="Enoyl-CoA_hyd/isom_CS"/>
</dbReference>
<reference evidence="3 4" key="1">
    <citation type="journal article" date="2014" name="Int. J. Syst. Evol. Microbiol.">
        <title>Complete genome sequence of Corynebacterium casei LMG S-19264T (=DSM 44701T), isolated from a smear-ripened cheese.</title>
        <authorList>
            <consortium name="US DOE Joint Genome Institute (JGI-PGF)"/>
            <person name="Walter F."/>
            <person name="Albersmeier A."/>
            <person name="Kalinowski J."/>
            <person name="Ruckert C."/>
        </authorList>
    </citation>
    <scope>NUCLEOTIDE SEQUENCE [LARGE SCALE GENOMIC DNA]</scope>
    <source>
        <strain evidence="3 4">CGMCC 1.12976</strain>
    </source>
</reference>
<keyword evidence="4" id="KW-1185">Reference proteome</keyword>
<comment type="similarity">
    <text evidence="1 2">Belongs to the enoyl-CoA hydratase/isomerase family.</text>
</comment>
<dbReference type="Gene3D" id="3.90.226.10">
    <property type="entry name" value="2-enoyl-CoA Hydratase, Chain A, domain 1"/>
    <property type="match status" value="1"/>
</dbReference>
<dbReference type="PANTHER" id="PTHR42964">
    <property type="entry name" value="ENOYL-COA HYDRATASE"/>
    <property type="match status" value="1"/>
</dbReference>
<proteinExistence type="inferred from homology"/>